<evidence type="ECO:0000313" key="2">
    <source>
        <dbReference type="Proteomes" id="UP000247454"/>
    </source>
</evidence>
<dbReference type="OrthoDB" id="8114254at2"/>
<dbReference type="PROSITE" id="PS51257">
    <property type="entry name" value="PROKAR_LIPOPROTEIN"/>
    <property type="match status" value="1"/>
</dbReference>
<comment type="caution">
    <text evidence="1">The sequence shown here is derived from an EMBL/GenBank/DDBJ whole genome shotgun (WGS) entry which is preliminary data.</text>
</comment>
<accession>A0A318T1F1</accession>
<evidence type="ECO:0000313" key="1">
    <source>
        <dbReference type="EMBL" id="PYE86409.1"/>
    </source>
</evidence>
<organism evidence="1 2">
    <name type="scientific">Phyllobacterium leguminum</name>
    <dbReference type="NCBI Taxonomy" id="314237"/>
    <lineage>
        <taxon>Bacteria</taxon>
        <taxon>Pseudomonadati</taxon>
        <taxon>Pseudomonadota</taxon>
        <taxon>Alphaproteobacteria</taxon>
        <taxon>Hyphomicrobiales</taxon>
        <taxon>Phyllobacteriaceae</taxon>
        <taxon>Phyllobacterium</taxon>
    </lineage>
</organism>
<name>A0A318T1F1_9HYPH</name>
<reference evidence="1 2" key="1">
    <citation type="submission" date="2018-06" db="EMBL/GenBank/DDBJ databases">
        <title>Genomic Encyclopedia of Type Strains, Phase III (KMG-III): the genomes of soil and plant-associated and newly described type strains.</title>
        <authorList>
            <person name="Whitman W."/>
        </authorList>
    </citation>
    <scope>NUCLEOTIDE SEQUENCE [LARGE SCALE GENOMIC DNA]</scope>
    <source>
        <strain evidence="1 2">ORS 1419</strain>
    </source>
</reference>
<protein>
    <recommendedName>
        <fullName evidence="3">Lipoprotein</fullName>
    </recommendedName>
</protein>
<gene>
    <name evidence="1" type="ORF">C7477_1252</name>
</gene>
<dbReference type="EMBL" id="QJTF01000025">
    <property type="protein sequence ID" value="PYE86409.1"/>
    <property type="molecule type" value="Genomic_DNA"/>
</dbReference>
<evidence type="ECO:0008006" key="3">
    <source>
        <dbReference type="Google" id="ProtNLM"/>
    </source>
</evidence>
<dbReference type="AlphaFoldDB" id="A0A318T1F1"/>
<dbReference type="Proteomes" id="UP000247454">
    <property type="component" value="Unassembled WGS sequence"/>
</dbReference>
<sequence length="195" mass="20671">MFLKRGTGLSGAWKAVIAVIMGSILLTGCMTRDPRLVEALKGVRVAEVQVESTPDVATGLPMINGKTPEQQVAIVVNALHTVATRDLKGYPGGSSPARLVITLQRADLASEQGRVMLGSNSSITGTVRLEDIKTGQLIAQNPRIYGENRGVKGGDLGGFVVAMAINAAMTKSQEALAEKLATDFTRQVKTWLTPK</sequence>
<keyword evidence="2" id="KW-1185">Reference proteome</keyword>
<proteinExistence type="predicted"/>